<dbReference type="SUPFAM" id="SSF101790">
    <property type="entry name" value="Aminomethyltransferase beta-barrel domain"/>
    <property type="match status" value="1"/>
</dbReference>
<gene>
    <name evidence="4" type="ORF">ACFQQA_10460</name>
</gene>
<feature type="compositionally biased region" description="Basic and acidic residues" evidence="2">
    <location>
        <begin position="325"/>
        <end position="340"/>
    </location>
</feature>
<keyword evidence="5" id="KW-1185">Reference proteome</keyword>
<evidence type="ECO:0000256" key="2">
    <source>
        <dbReference type="SAM" id="MobiDB-lite"/>
    </source>
</evidence>
<organism evidence="4 5">
    <name type="scientific">Marinobacter aromaticivorans</name>
    <dbReference type="NCBI Taxonomy" id="1494078"/>
    <lineage>
        <taxon>Bacteria</taxon>
        <taxon>Pseudomonadati</taxon>
        <taxon>Pseudomonadota</taxon>
        <taxon>Gammaproteobacteria</taxon>
        <taxon>Pseudomonadales</taxon>
        <taxon>Marinobacteraceae</taxon>
        <taxon>Marinobacter</taxon>
    </lineage>
</organism>
<proteinExistence type="predicted"/>
<protein>
    <submittedName>
        <fullName evidence="4">YgfZ/GcvT domain-containing protein</fullName>
    </submittedName>
</protein>
<dbReference type="Pfam" id="PF25455">
    <property type="entry name" value="Beta-barrel_CAF17_C"/>
    <property type="match status" value="1"/>
</dbReference>
<sequence length="340" mass="36427">MTGTETPVSATPVYASAEFPPPVSGRIKLTNRILVRISGPGTDTFLQGQLSQNLDDVKAGSSPRAAAATPKGRAYCLTRLVRDGDDILMDLPSELAEAVMAQLRKYMMLFRGTSMTVQAEGQIIGLLGTEAAKNLAGDDLNSLASPGDSLALGTGFLIRTENTAEGLARFELWQTKAQDLKLESIPEKTIADWQASEIAAGVPMLTTATSESYVPQMLNWQHLGGVHFKKGCYTGQEVIARMHFLGQLKKSLFRFRVAQSKSTPAPGTSIMAGERSVGEIVNAVGFDNHSCELLAVVRHDAAAGKLTIDGTPGSVLEPQPLPYRVTEREDNAPDDAPKDT</sequence>
<dbReference type="InterPro" id="IPR017703">
    <property type="entry name" value="YgfZ/GCV_T_CS"/>
</dbReference>
<dbReference type="Proteomes" id="UP001596506">
    <property type="component" value="Unassembled WGS sequence"/>
</dbReference>
<dbReference type="InterPro" id="IPR029043">
    <property type="entry name" value="GcvT/YgfZ_C"/>
</dbReference>
<comment type="caution">
    <text evidence="4">The sequence shown here is derived from an EMBL/GenBank/DDBJ whole genome shotgun (WGS) entry which is preliminary data.</text>
</comment>
<evidence type="ECO:0000313" key="5">
    <source>
        <dbReference type="Proteomes" id="UP001596506"/>
    </source>
</evidence>
<dbReference type="InterPro" id="IPR057460">
    <property type="entry name" value="CAF17_C"/>
</dbReference>
<keyword evidence="1" id="KW-0809">Transit peptide</keyword>
<dbReference type="NCBIfam" id="TIGR03317">
    <property type="entry name" value="ygfZ_signature"/>
    <property type="match status" value="1"/>
</dbReference>
<accession>A0ABW2IWL3</accession>
<dbReference type="PANTHER" id="PTHR22602:SF0">
    <property type="entry name" value="TRANSFERASE CAF17, MITOCHONDRIAL-RELATED"/>
    <property type="match status" value="1"/>
</dbReference>
<dbReference type="SUPFAM" id="SSF103025">
    <property type="entry name" value="Folate-binding domain"/>
    <property type="match status" value="1"/>
</dbReference>
<dbReference type="EMBL" id="JBHTBD010000003">
    <property type="protein sequence ID" value="MFC7295145.1"/>
    <property type="molecule type" value="Genomic_DNA"/>
</dbReference>
<evidence type="ECO:0000313" key="4">
    <source>
        <dbReference type="EMBL" id="MFC7295145.1"/>
    </source>
</evidence>
<dbReference type="InterPro" id="IPR045179">
    <property type="entry name" value="YgfZ/GcvT"/>
</dbReference>
<feature type="region of interest" description="Disordered" evidence="2">
    <location>
        <begin position="309"/>
        <end position="340"/>
    </location>
</feature>
<evidence type="ECO:0000256" key="1">
    <source>
        <dbReference type="ARBA" id="ARBA00022946"/>
    </source>
</evidence>
<evidence type="ECO:0000259" key="3">
    <source>
        <dbReference type="Pfam" id="PF25455"/>
    </source>
</evidence>
<reference evidence="5" key="1">
    <citation type="journal article" date="2019" name="Int. J. Syst. Evol. Microbiol.">
        <title>The Global Catalogue of Microorganisms (GCM) 10K type strain sequencing project: providing services to taxonomists for standard genome sequencing and annotation.</title>
        <authorList>
            <consortium name="The Broad Institute Genomics Platform"/>
            <consortium name="The Broad Institute Genome Sequencing Center for Infectious Disease"/>
            <person name="Wu L."/>
            <person name="Ma J."/>
        </authorList>
    </citation>
    <scope>NUCLEOTIDE SEQUENCE [LARGE SCALE GENOMIC DNA]</scope>
    <source>
        <strain evidence="5">CCUG 60559</strain>
    </source>
</reference>
<dbReference type="Gene3D" id="3.30.70.1630">
    <property type="match status" value="1"/>
</dbReference>
<dbReference type="Gene3D" id="2.40.30.160">
    <property type="match status" value="1"/>
</dbReference>
<dbReference type="RefSeq" id="WP_100688505.1">
    <property type="nucleotide sequence ID" value="NZ_JBHTBD010000003.1"/>
</dbReference>
<feature type="domain" description="CAF17 C-terminal" evidence="3">
    <location>
        <begin position="257"/>
        <end position="322"/>
    </location>
</feature>
<dbReference type="Gene3D" id="3.30.70.1400">
    <property type="entry name" value="Aminomethyltransferase beta-barrel domains"/>
    <property type="match status" value="1"/>
</dbReference>
<name>A0ABW2IWL3_9GAMM</name>
<dbReference type="PANTHER" id="PTHR22602">
    <property type="entry name" value="TRANSFERASE CAF17, MITOCHONDRIAL-RELATED"/>
    <property type="match status" value="1"/>
</dbReference>